<dbReference type="PANTHER" id="PTHR43739:SF5">
    <property type="entry name" value="EXO-ALPHA-SIALIDASE"/>
    <property type="match status" value="1"/>
</dbReference>
<feature type="chain" id="PRO_5043800642" description="Photosynthesis system II assembly factor Ycf48/Hcf136-like domain-containing protein" evidence="1">
    <location>
        <begin position="22"/>
        <end position="666"/>
    </location>
</feature>
<evidence type="ECO:0008006" key="4">
    <source>
        <dbReference type="Google" id="ProtNLM"/>
    </source>
</evidence>
<reference evidence="2 3" key="1">
    <citation type="submission" date="2020-09" db="EMBL/GenBank/DDBJ databases">
        <title>Pseudoxanthomonas sp. CAU 1598 isolated from sand of Yaerae Beach.</title>
        <authorList>
            <person name="Kim W."/>
        </authorList>
    </citation>
    <scope>NUCLEOTIDE SEQUENCE [LARGE SCALE GENOMIC DNA]</scope>
    <source>
        <strain evidence="2 3">CAU 1598</strain>
    </source>
</reference>
<keyword evidence="1" id="KW-0732">Signal</keyword>
<evidence type="ECO:0000313" key="3">
    <source>
        <dbReference type="Proteomes" id="UP000613768"/>
    </source>
</evidence>
<dbReference type="Proteomes" id="UP000613768">
    <property type="component" value="Unassembled WGS sequence"/>
</dbReference>
<organism evidence="2 3">
    <name type="scientific">Pseudomarimonas arenosa</name>
    <dbReference type="NCBI Taxonomy" id="2774145"/>
    <lineage>
        <taxon>Bacteria</taxon>
        <taxon>Pseudomonadati</taxon>
        <taxon>Pseudomonadota</taxon>
        <taxon>Gammaproteobacteria</taxon>
        <taxon>Lysobacterales</taxon>
        <taxon>Lysobacteraceae</taxon>
        <taxon>Pseudomarimonas</taxon>
    </lineage>
</organism>
<evidence type="ECO:0000256" key="1">
    <source>
        <dbReference type="SAM" id="SignalP"/>
    </source>
</evidence>
<dbReference type="Gene3D" id="2.130.10.10">
    <property type="entry name" value="YVTN repeat-like/Quinoprotein amine dehydrogenase"/>
    <property type="match status" value="3"/>
</dbReference>
<dbReference type="RefSeq" id="WP_192031689.1">
    <property type="nucleotide sequence ID" value="NZ_JACYTR010000108.1"/>
</dbReference>
<keyword evidence="3" id="KW-1185">Reference proteome</keyword>
<dbReference type="InterPro" id="IPR052025">
    <property type="entry name" value="Xyloglucanase_GH74"/>
</dbReference>
<protein>
    <recommendedName>
        <fullName evidence="4">Photosynthesis system II assembly factor Ycf48/Hcf136-like domain-containing protein</fullName>
    </recommendedName>
</protein>
<comment type="caution">
    <text evidence="2">The sequence shown here is derived from an EMBL/GenBank/DDBJ whole genome shotgun (WGS) entry which is preliminary data.</text>
</comment>
<evidence type="ECO:0000313" key="2">
    <source>
        <dbReference type="EMBL" id="MBD8528272.1"/>
    </source>
</evidence>
<dbReference type="PANTHER" id="PTHR43739">
    <property type="entry name" value="XYLOGLUCANASE (EUROFUNG)"/>
    <property type="match status" value="1"/>
</dbReference>
<dbReference type="GO" id="GO:0010411">
    <property type="term" value="P:xyloglucan metabolic process"/>
    <property type="evidence" value="ECO:0007669"/>
    <property type="project" value="TreeGrafter"/>
</dbReference>
<dbReference type="AlphaFoldDB" id="A0AAW3ZTD6"/>
<proteinExistence type="predicted"/>
<dbReference type="SUPFAM" id="SSF110296">
    <property type="entry name" value="Oligoxyloglucan reducing end-specific cellobiohydrolase"/>
    <property type="match status" value="3"/>
</dbReference>
<dbReference type="CDD" id="cd15482">
    <property type="entry name" value="Sialidase_non-viral"/>
    <property type="match status" value="1"/>
</dbReference>
<sequence>MNASLWVIATWVTLFATSAAAQMSGARSPGLKGAVAQSDQVGFRPIGGPPGGFVWEIDFNPLDPSMVVATTLTGPAYLSQDRGRSWRRLETMEGRSRGYAVAPLMRGVGFDPLDADVIYRGTQIGLDVSIDRGVTWIAVPGVSERIGEISVAPTQPRTIIAVSDLAPTRILRSVDGGQTWIDVKPDAMGMVASSCEVSSVSLGLTVCPDIGGQVFVSEDFGNSWDGFPIANGVSVAQRVALHPSSPDVMWVTSDKGIHKSVDRGRTWAPSPREFYGPLHLRPAPSNPQRLYGGSGSAQMRRSDDGGLSWQDISLPGIGLEVHAMAVAPDDQNLILAGSVGHGILRSTDGGSSWSAVEGFHSSNPETVIVGPPGSRQLLAQVAFGQLWRAPLAATTWQAVSLDFHSGSTVPSRLVVTRNEPLRVYMTNLGLMSVDGGQTWSDTDLPGAGAFASHTRSTVHLMAVAGSLVPDGIYRRPTASSSWTRIVDGRYQALAMESNDGGMRAVGIISTEMGMAQVARSVDDGLNWEVASIAEIATPASPTGIAIDPFDLEHVLICTINGLHRSVDGGASFSQVAELPATECYASFDPVNVGKVVIPFSDAQGSVGVFVSADAGVNWILLDKGLSGARLRSTPLFVAETGDVLIGEHFSGLLRMIELPVFVDSFE</sequence>
<feature type="signal peptide" evidence="1">
    <location>
        <begin position="1"/>
        <end position="21"/>
    </location>
</feature>
<name>A0AAW3ZTD6_9GAMM</name>
<gene>
    <name evidence="2" type="ORF">IFO71_21190</name>
</gene>
<dbReference type="InterPro" id="IPR015943">
    <property type="entry name" value="WD40/YVTN_repeat-like_dom_sf"/>
</dbReference>
<dbReference type="EMBL" id="JACYTR010000108">
    <property type="protein sequence ID" value="MBD8528272.1"/>
    <property type="molecule type" value="Genomic_DNA"/>
</dbReference>
<accession>A0AAW3ZTD6</accession>